<dbReference type="EMBL" id="LRPY01000169">
    <property type="protein sequence ID" value="KXA18663.1"/>
    <property type="molecule type" value="Genomic_DNA"/>
</dbReference>
<protein>
    <submittedName>
        <fullName evidence="4">Domain family protein, SNF2 family</fullName>
    </submittedName>
</protein>
<evidence type="ECO:0000256" key="1">
    <source>
        <dbReference type="ARBA" id="ARBA00022801"/>
    </source>
</evidence>
<feature type="domain" description="SNF2 N-terminal" evidence="3">
    <location>
        <begin position="63"/>
        <end position="216"/>
    </location>
</feature>
<dbReference type="Pfam" id="PF00176">
    <property type="entry name" value="SNF2-rel_dom"/>
    <property type="match status" value="1"/>
</dbReference>
<sequence length="395" mass="46879">MRNYLPDQLNCIKKLKRFKVGALFMQAGTGKTQTAVGIINSREDIDKVLWFTPCQTKKNLKEELEKCSLKYEVEIVGIETLSNSKKTYFELLNKYSNCKFFCVVDESIKIKNYCVRTQRITTIGRKAKYRLILNGTPLSKNYLDLYNQFNFLSKKIFKMNYNEFYNTFVIEKRVVKNRVIKKRWLEGFTNLDYLFSLISPFIYKSDLKLDIKKETKIVEYVAEDKVIEDYLILKEIFIEGIRTEDGQLLGNLQKLQHSYAASLNKKEELRNLLNNLKSEGVPTKKIIIFYKYLVEEELLRNEFSEYTLLSLQKHTFGLNLQSSNIIIFYNLSWDYALMEQAESRIYRTGQKEDCRIFYLISTFGLDEMIQNNLKKKEDFLWELKQKTIQEIEEKL</sequence>
<feature type="coiled-coil region" evidence="2">
    <location>
        <begin position="252"/>
        <end position="279"/>
    </location>
</feature>
<dbReference type="InterPro" id="IPR049730">
    <property type="entry name" value="SNF2/RAD54-like_C"/>
</dbReference>
<evidence type="ECO:0000259" key="3">
    <source>
        <dbReference type="Pfam" id="PF00176"/>
    </source>
</evidence>
<name>A0A133NQT5_FUSNU</name>
<dbReference type="InterPro" id="IPR027417">
    <property type="entry name" value="P-loop_NTPase"/>
</dbReference>
<keyword evidence="5" id="KW-1185">Reference proteome</keyword>
<dbReference type="Proteomes" id="UP000070401">
    <property type="component" value="Unassembled WGS sequence"/>
</dbReference>
<dbReference type="InterPro" id="IPR000330">
    <property type="entry name" value="SNF2_N"/>
</dbReference>
<dbReference type="PANTHER" id="PTHR45766">
    <property type="entry name" value="DNA ANNEALING HELICASE AND ENDONUCLEASE ZRANB3 FAMILY MEMBER"/>
    <property type="match status" value="1"/>
</dbReference>
<dbReference type="CDD" id="cd18793">
    <property type="entry name" value="SF2_C_SNF"/>
    <property type="match status" value="1"/>
</dbReference>
<dbReference type="PANTHER" id="PTHR45766:SF6">
    <property type="entry name" value="SWI_SNF-RELATED MATRIX-ASSOCIATED ACTIN-DEPENDENT REGULATOR OF CHROMATIN SUBFAMILY A-LIKE PROTEIN 1"/>
    <property type="match status" value="1"/>
</dbReference>
<dbReference type="PATRIC" id="fig|851.8.peg.1726"/>
<dbReference type="RefSeq" id="WP_060798675.1">
    <property type="nucleotide sequence ID" value="NZ_KQ956738.1"/>
</dbReference>
<dbReference type="SUPFAM" id="SSF52540">
    <property type="entry name" value="P-loop containing nucleoside triphosphate hydrolases"/>
    <property type="match status" value="2"/>
</dbReference>
<proteinExistence type="predicted"/>
<reference evidence="5" key="1">
    <citation type="submission" date="2016-01" db="EMBL/GenBank/DDBJ databases">
        <authorList>
            <person name="Mitreva M."/>
            <person name="Pepin K.H."/>
            <person name="Mihindukulasuriya K.A."/>
            <person name="Fulton R."/>
            <person name="Fronick C."/>
            <person name="O'Laughlin M."/>
            <person name="Miner T."/>
            <person name="Herter B."/>
            <person name="Rosa B.A."/>
            <person name="Cordes M."/>
            <person name="Tomlinson C."/>
            <person name="Wollam A."/>
            <person name="Palsikar V.B."/>
            <person name="Mardis E.R."/>
            <person name="Wilson R.K."/>
        </authorList>
    </citation>
    <scope>NUCLEOTIDE SEQUENCE [LARGE SCALE GENOMIC DNA]</scope>
    <source>
        <strain evidence="5">MJR7757B</strain>
    </source>
</reference>
<dbReference type="GO" id="GO:0005524">
    <property type="term" value="F:ATP binding"/>
    <property type="evidence" value="ECO:0007669"/>
    <property type="project" value="InterPro"/>
</dbReference>
<dbReference type="GO" id="GO:0016787">
    <property type="term" value="F:hydrolase activity"/>
    <property type="evidence" value="ECO:0007669"/>
    <property type="project" value="UniProtKB-KW"/>
</dbReference>
<keyword evidence="1" id="KW-0378">Hydrolase</keyword>
<accession>A0A133NQT5</accession>
<dbReference type="Gene3D" id="3.40.50.300">
    <property type="entry name" value="P-loop containing nucleotide triphosphate hydrolases"/>
    <property type="match status" value="1"/>
</dbReference>
<organism evidence="4 5">
    <name type="scientific">Fusobacterium nucleatum</name>
    <dbReference type="NCBI Taxonomy" id="851"/>
    <lineage>
        <taxon>Bacteria</taxon>
        <taxon>Fusobacteriati</taxon>
        <taxon>Fusobacteriota</taxon>
        <taxon>Fusobacteriia</taxon>
        <taxon>Fusobacteriales</taxon>
        <taxon>Fusobacteriaceae</taxon>
        <taxon>Fusobacterium</taxon>
    </lineage>
</organism>
<dbReference type="GO" id="GO:0031297">
    <property type="term" value="P:replication fork processing"/>
    <property type="evidence" value="ECO:0007669"/>
    <property type="project" value="TreeGrafter"/>
</dbReference>
<dbReference type="Gene3D" id="3.40.50.10810">
    <property type="entry name" value="Tandem AAA-ATPase domain"/>
    <property type="match status" value="1"/>
</dbReference>
<dbReference type="AlphaFoldDB" id="A0A133NQT5"/>
<gene>
    <name evidence="4" type="ORF">HMPREF3221_01714</name>
</gene>
<dbReference type="GO" id="GO:0006281">
    <property type="term" value="P:DNA repair"/>
    <property type="evidence" value="ECO:0007669"/>
    <property type="project" value="TreeGrafter"/>
</dbReference>
<evidence type="ECO:0000256" key="2">
    <source>
        <dbReference type="SAM" id="Coils"/>
    </source>
</evidence>
<evidence type="ECO:0000313" key="5">
    <source>
        <dbReference type="Proteomes" id="UP000070401"/>
    </source>
</evidence>
<keyword evidence="2" id="KW-0175">Coiled coil</keyword>
<comment type="caution">
    <text evidence="4">The sequence shown here is derived from an EMBL/GenBank/DDBJ whole genome shotgun (WGS) entry which is preliminary data.</text>
</comment>
<evidence type="ECO:0000313" key="4">
    <source>
        <dbReference type="EMBL" id="KXA18663.1"/>
    </source>
</evidence>
<dbReference type="InterPro" id="IPR038718">
    <property type="entry name" value="SNF2-like_sf"/>
</dbReference>